<organism evidence="2 3">
    <name type="scientific">Gryllotalpicola daejeonensis</name>
    <dbReference type="NCBI Taxonomy" id="993087"/>
    <lineage>
        <taxon>Bacteria</taxon>
        <taxon>Bacillati</taxon>
        <taxon>Actinomycetota</taxon>
        <taxon>Actinomycetes</taxon>
        <taxon>Micrococcales</taxon>
        <taxon>Microbacteriaceae</taxon>
        <taxon>Gryllotalpicola</taxon>
    </lineage>
</organism>
<dbReference type="InterPro" id="IPR057736">
    <property type="entry name" value="SAF_PseI/NeuA/NeuB"/>
</dbReference>
<dbReference type="InterPro" id="IPR013974">
    <property type="entry name" value="SAF"/>
</dbReference>
<accession>A0ABP7ZNU3</accession>
<evidence type="ECO:0000313" key="3">
    <source>
        <dbReference type="Proteomes" id="UP001415169"/>
    </source>
</evidence>
<dbReference type="Proteomes" id="UP001415169">
    <property type="component" value="Unassembled WGS sequence"/>
</dbReference>
<dbReference type="SUPFAM" id="SSF51269">
    <property type="entry name" value="AFP III-like domain"/>
    <property type="match status" value="1"/>
</dbReference>
<dbReference type="CDD" id="cd11615">
    <property type="entry name" value="SAF_NeuB_like"/>
    <property type="match status" value="1"/>
</dbReference>
<keyword evidence="3" id="KW-1185">Reference proteome</keyword>
<dbReference type="InterPro" id="IPR013785">
    <property type="entry name" value="Aldolase_TIM"/>
</dbReference>
<reference evidence="2" key="2">
    <citation type="submission" date="2023-12" db="EMBL/GenBank/DDBJ databases">
        <authorList>
            <person name="Sun Q."/>
            <person name="Inoue M."/>
        </authorList>
    </citation>
    <scope>NUCLEOTIDE SEQUENCE</scope>
    <source>
        <strain evidence="2">JCM 17590</strain>
    </source>
</reference>
<evidence type="ECO:0000313" key="2">
    <source>
        <dbReference type="EMBL" id="GAA4165624.1"/>
    </source>
</evidence>
<gene>
    <name evidence="2" type="primary">neuB</name>
    <name evidence="2" type="ORF">GCM10022286_29160</name>
</gene>
<name>A0ABP7ZNU3_9MICO</name>
<dbReference type="PANTHER" id="PTHR42966:SF1">
    <property type="entry name" value="SIALIC ACID SYNTHASE"/>
    <property type="match status" value="1"/>
</dbReference>
<dbReference type="SUPFAM" id="SSF51569">
    <property type="entry name" value="Aldolase"/>
    <property type="match status" value="1"/>
</dbReference>
<reference evidence="2" key="1">
    <citation type="journal article" date="2014" name="Int. J. Syst. Evol. Microbiol.">
        <title>Complete genome of a new Firmicutes species belonging to the dominant human colonic microbiota ('Ruminococcus bicirculans') reveals two chromosomes and a selective capacity to utilize plant glucans.</title>
        <authorList>
            <consortium name="NISC Comparative Sequencing Program"/>
            <person name="Wegmann U."/>
            <person name="Louis P."/>
            <person name="Goesmann A."/>
            <person name="Henrissat B."/>
            <person name="Duncan S.H."/>
            <person name="Flint H.J."/>
        </authorList>
    </citation>
    <scope>NUCLEOTIDE SEQUENCE</scope>
    <source>
        <strain evidence="2">JCM 17590</strain>
    </source>
</reference>
<dbReference type="InterPro" id="IPR051690">
    <property type="entry name" value="PseI-like"/>
</dbReference>
<comment type="caution">
    <text evidence="2">The sequence shown here is derived from an EMBL/GenBank/DDBJ whole genome shotgun (WGS) entry which is preliminary data.</text>
</comment>
<dbReference type="PANTHER" id="PTHR42966">
    <property type="entry name" value="N-ACETYLNEURAMINATE SYNTHASE"/>
    <property type="match status" value="1"/>
</dbReference>
<proteinExistence type="predicted"/>
<dbReference type="RefSeq" id="WP_344792617.1">
    <property type="nucleotide sequence ID" value="NZ_BAABBV010000002.1"/>
</dbReference>
<feature type="domain" description="SAF" evidence="1">
    <location>
        <begin position="287"/>
        <end position="343"/>
    </location>
</feature>
<evidence type="ECO:0000259" key="1">
    <source>
        <dbReference type="SMART" id="SM00858"/>
    </source>
</evidence>
<dbReference type="InterPro" id="IPR036732">
    <property type="entry name" value="AFP_Neu5c_C_sf"/>
</dbReference>
<dbReference type="EMBL" id="BAABBV010000002">
    <property type="protein sequence ID" value="GAA4165624.1"/>
    <property type="molecule type" value="Genomic_DNA"/>
</dbReference>
<dbReference type="Gene3D" id="3.20.20.70">
    <property type="entry name" value="Aldolase class I"/>
    <property type="match status" value="1"/>
</dbReference>
<dbReference type="SMART" id="SM00858">
    <property type="entry name" value="SAF"/>
    <property type="match status" value="1"/>
</dbReference>
<protein>
    <submittedName>
        <fullName evidence="2">N-acetylneuraminate synthase</fullName>
    </submittedName>
</protein>
<sequence>MDSVTIGNHQLGGETPFVIAEAGVNHDGDVRKAHALIDVAAEAGAGSVKFQTFEAAALVAESASAAPYQQRATGSSTQAEMLQALSLPRSAWRELSDHARERGLLFLSTPFDLGSAELLLDLEVPALKVPSGELTNVGFIRRLAELGVPLLISTGMGDADEVEAALDAAAAAPGRILFHCVSAYPAPVDDCNLAAIPAMAAQFDVPVGWSDHTQGSTAAIAAAALGSRVFEKHFTLDSTAPGPDHAASLEPDELASYVRDVDTAVRMLGDGRKRRMPSELENAPLVRRSWHATRDLAAGLVLGADDVIGLRPESGISVSVDIVGRTLVRAVAAGVALDTDAVATE</sequence>
<dbReference type="InterPro" id="IPR013132">
    <property type="entry name" value="PseI/NeuA/B-like_N"/>
</dbReference>
<dbReference type="Pfam" id="PF03102">
    <property type="entry name" value="NeuB"/>
    <property type="match status" value="1"/>
</dbReference>